<dbReference type="AlphaFoldDB" id="Q1KL84"/>
<accession>Q1KL84</accession>
<dbReference type="EMBL" id="DQ478880">
    <property type="protein sequence ID" value="ABF18933.1"/>
    <property type="molecule type" value="Genomic_DNA"/>
</dbReference>
<reference evidence="1" key="2">
    <citation type="submission" date="2006-04" db="EMBL/GenBank/DDBJ databases">
        <authorList>
            <person name="Lee M.-H."/>
            <person name="Song J.K."/>
            <person name="Yoon J.-H."/>
        </authorList>
    </citation>
    <scope>NUCLEOTIDE SEQUENCE</scope>
</reference>
<organism evidence="1">
    <name type="scientific">uncultured bacterium pFosLip</name>
    <dbReference type="NCBI Taxonomy" id="380391"/>
    <lineage>
        <taxon>Bacteria</taxon>
        <taxon>environmental samples</taxon>
    </lineage>
</organism>
<name>Q1KL84_9BACT</name>
<proteinExistence type="predicted"/>
<sequence>MDRQYEQAVRHITDDDVAGREVGIDAPGAVEFPLIADRKSIEVGRFTDLLAGKVAEFEHAEPRGVICLEDTVTEHVQVVIDRKRRCLESVEVHGIVEIGHVEDVSPCRRVEISFIQFVADQQVDMVFGQPALVDETELGVDRGRQRLRRVLGCDIGNFDVVFVGARAYLPAGMVGIGPLIGNALRVVRVAGIVAAGKQGIVRDRNIDHVEAAATGVRAHRIRKTRRLVDGEVVGASEVAVDDVGTERLGGRDAAQSSEVEDLHAMDACAVSDDVCVILEDLDVTPYRVRGLC</sequence>
<evidence type="ECO:0000313" key="1">
    <source>
        <dbReference type="EMBL" id="ABF18933.1"/>
    </source>
</evidence>
<protein>
    <submittedName>
        <fullName evidence="1">Uncharacterized protein</fullName>
    </submittedName>
</protein>
<feature type="non-terminal residue" evidence="1">
    <location>
        <position position="292"/>
    </location>
</feature>
<reference evidence="1" key="1">
    <citation type="journal article" date="2006" name="Appl. Environ. Microbiol.">
        <title>Isolation and characterization of a novel lipase from a metagenomic library of tidal flat sediments: evidence for a new family of bacterial lipases.</title>
        <authorList>
            <person name="Lee M.H."/>
            <person name="Lee C.H."/>
            <person name="Oh T.K."/>
            <person name="Song J.K."/>
            <person name="Yoon J.H."/>
        </authorList>
    </citation>
    <scope>NUCLEOTIDE SEQUENCE</scope>
</reference>